<evidence type="ECO:0000259" key="4">
    <source>
        <dbReference type="Pfam" id="PF22725"/>
    </source>
</evidence>
<dbReference type="InterPro" id="IPR050463">
    <property type="entry name" value="Gfo/Idh/MocA_oxidrdct_glycsds"/>
</dbReference>
<dbReference type="InterPro" id="IPR036291">
    <property type="entry name" value="NAD(P)-bd_dom_sf"/>
</dbReference>
<name>A0A4Y4D380_KOCVA</name>
<protein>
    <submittedName>
        <fullName evidence="5">Dehydrogenase</fullName>
    </submittedName>
</protein>
<dbReference type="RefSeq" id="WP_141269319.1">
    <property type="nucleotide sequence ID" value="NZ_BJNW01000008.1"/>
</dbReference>
<dbReference type="EMBL" id="BJNW01000008">
    <property type="protein sequence ID" value="GEC99046.1"/>
    <property type="molecule type" value="Genomic_DNA"/>
</dbReference>
<keyword evidence="6" id="KW-1185">Reference proteome</keyword>
<evidence type="ECO:0000313" key="5">
    <source>
        <dbReference type="EMBL" id="GEC99046.1"/>
    </source>
</evidence>
<dbReference type="InterPro" id="IPR000683">
    <property type="entry name" value="Gfo/Idh/MocA-like_OxRdtase_N"/>
</dbReference>
<dbReference type="InterPro" id="IPR055170">
    <property type="entry name" value="GFO_IDH_MocA-like_dom"/>
</dbReference>
<dbReference type="SUPFAM" id="SSF51735">
    <property type="entry name" value="NAD(P)-binding Rossmann-fold domains"/>
    <property type="match status" value="1"/>
</dbReference>
<dbReference type="PANTHER" id="PTHR43818">
    <property type="entry name" value="BCDNA.GH03377"/>
    <property type="match status" value="1"/>
</dbReference>
<dbReference type="GO" id="GO:0000166">
    <property type="term" value="F:nucleotide binding"/>
    <property type="evidence" value="ECO:0007669"/>
    <property type="project" value="InterPro"/>
</dbReference>
<evidence type="ECO:0000256" key="2">
    <source>
        <dbReference type="ARBA" id="ARBA00023027"/>
    </source>
</evidence>
<proteinExistence type="predicted"/>
<comment type="caution">
    <text evidence="5">The sequence shown here is derived from an EMBL/GenBank/DDBJ whole genome shotgun (WGS) entry which is preliminary data.</text>
</comment>
<dbReference type="STRING" id="1272.GCA_900014985_00707"/>
<dbReference type="AlphaFoldDB" id="A0A4Y4D380"/>
<dbReference type="GO" id="GO:0016491">
    <property type="term" value="F:oxidoreductase activity"/>
    <property type="evidence" value="ECO:0007669"/>
    <property type="project" value="UniProtKB-KW"/>
</dbReference>
<evidence type="ECO:0000313" key="6">
    <source>
        <dbReference type="Proteomes" id="UP000315730"/>
    </source>
</evidence>
<reference evidence="5 6" key="1">
    <citation type="submission" date="2019-06" db="EMBL/GenBank/DDBJ databases">
        <title>Whole genome shotgun sequence of Kocuria varians NBRC 15358.</title>
        <authorList>
            <person name="Hosoyama A."/>
            <person name="Uohara A."/>
            <person name="Ohji S."/>
            <person name="Ichikawa N."/>
        </authorList>
    </citation>
    <scope>NUCLEOTIDE SEQUENCE [LARGE SCALE GENOMIC DNA]</scope>
    <source>
        <strain evidence="5 6">NBRC 15358</strain>
    </source>
</reference>
<sequence>MSAEELSVAVVGAGMAGRAHAYGYRQAGTVYDSVFPKIRLAAIADANVPLGEDAARRYGFETTYSDWRQVAEDPSIDAVSIVVGNALHREIAQGLLETGKHVLCEKPLAGNLEDARAMVELEREHGSRTDSAGRPLITATGYTVRRTPALNAIRERVENGEFGPVSNFIATYLADYSCDPRAPMSWRYKGAPGSGALGDLGSHVIDTGEFLNGPITAVRGAFMDTVHKERPLPVGNVVGHAHAEVSDEVEPVENEDFLTFTCTFANGAIGTYTISRVAFGSPNGQAYQVVGPRAQASWRIDKPAEFEYDDAQAGYQTRGPRRVLINPETPLFANSCAMDAPGNGWNYNENFVIQARAFLEQVVGRPSGLQPCASFADGLHTLEVIQAVADSAQQGGREVAITR</sequence>
<dbReference type="Gene3D" id="3.40.50.720">
    <property type="entry name" value="NAD(P)-binding Rossmann-like Domain"/>
    <property type="match status" value="1"/>
</dbReference>
<organism evidence="5 6">
    <name type="scientific">Kocuria varians</name>
    <name type="common">Micrococcus varians</name>
    <dbReference type="NCBI Taxonomy" id="1272"/>
    <lineage>
        <taxon>Bacteria</taxon>
        <taxon>Bacillati</taxon>
        <taxon>Actinomycetota</taxon>
        <taxon>Actinomycetes</taxon>
        <taxon>Micrococcales</taxon>
        <taxon>Micrococcaceae</taxon>
        <taxon>Kocuria</taxon>
    </lineage>
</organism>
<dbReference type="PANTHER" id="PTHR43818:SF11">
    <property type="entry name" value="BCDNA.GH03377"/>
    <property type="match status" value="1"/>
</dbReference>
<evidence type="ECO:0000259" key="3">
    <source>
        <dbReference type="Pfam" id="PF01408"/>
    </source>
</evidence>
<feature type="domain" description="GFO/IDH/MocA-like oxidoreductase" evidence="4">
    <location>
        <begin position="152"/>
        <end position="294"/>
    </location>
</feature>
<feature type="domain" description="Gfo/Idh/MocA-like oxidoreductase N-terminal" evidence="3">
    <location>
        <begin position="7"/>
        <end position="128"/>
    </location>
</feature>
<dbReference type="SUPFAM" id="SSF55347">
    <property type="entry name" value="Glyceraldehyde-3-phosphate dehydrogenase-like, C-terminal domain"/>
    <property type="match status" value="1"/>
</dbReference>
<dbReference type="Proteomes" id="UP000315730">
    <property type="component" value="Unassembled WGS sequence"/>
</dbReference>
<keyword evidence="2" id="KW-0520">NAD</keyword>
<gene>
    <name evidence="5" type="ORF">KVA01_12010</name>
</gene>
<evidence type="ECO:0000256" key="1">
    <source>
        <dbReference type="ARBA" id="ARBA00023002"/>
    </source>
</evidence>
<keyword evidence="1" id="KW-0560">Oxidoreductase</keyword>
<dbReference type="Gene3D" id="3.30.360.10">
    <property type="entry name" value="Dihydrodipicolinate Reductase, domain 2"/>
    <property type="match status" value="1"/>
</dbReference>
<dbReference type="Pfam" id="PF22725">
    <property type="entry name" value="GFO_IDH_MocA_C3"/>
    <property type="match status" value="1"/>
</dbReference>
<dbReference type="OrthoDB" id="9792085at2"/>
<dbReference type="Pfam" id="PF01408">
    <property type="entry name" value="GFO_IDH_MocA"/>
    <property type="match status" value="1"/>
</dbReference>
<accession>A0A4Y4D380</accession>